<comment type="caution">
    <text evidence="7">The sequence shown here is derived from an EMBL/GenBank/DDBJ whole genome shotgun (WGS) entry which is preliminary data.</text>
</comment>
<evidence type="ECO:0000256" key="2">
    <source>
        <dbReference type="ARBA" id="ARBA00022737"/>
    </source>
</evidence>
<feature type="region of interest" description="Disordered" evidence="4">
    <location>
        <begin position="1968"/>
        <end position="1987"/>
    </location>
</feature>
<dbReference type="FunFam" id="1.10.1540.10:FF:000001">
    <property type="entry name" value="neurobeachin isoform X1"/>
    <property type="match status" value="1"/>
</dbReference>
<feature type="compositionally biased region" description="Basic and acidic residues" evidence="4">
    <location>
        <begin position="132"/>
        <end position="151"/>
    </location>
</feature>
<dbReference type="PROSITE" id="PS51783">
    <property type="entry name" value="PH_BEACH"/>
    <property type="match status" value="1"/>
</dbReference>
<feature type="region of interest" description="Disordered" evidence="4">
    <location>
        <begin position="45"/>
        <end position="72"/>
    </location>
</feature>
<dbReference type="Gene3D" id="2.30.29.30">
    <property type="entry name" value="Pleckstrin-homology domain (PH domain)/Phosphotyrosine-binding domain (PTB)"/>
    <property type="match status" value="1"/>
</dbReference>
<dbReference type="Gene3D" id="2.130.10.10">
    <property type="entry name" value="YVTN repeat-like/Quinoprotein amine dehydrogenase"/>
    <property type="match status" value="1"/>
</dbReference>
<evidence type="ECO:0000256" key="3">
    <source>
        <dbReference type="PROSITE-ProRule" id="PRU00221"/>
    </source>
</evidence>
<protein>
    <submittedName>
        <fullName evidence="7">Uncharacterized protein</fullName>
    </submittedName>
</protein>
<keyword evidence="2" id="KW-0677">Repeat</keyword>
<dbReference type="GO" id="GO:0005829">
    <property type="term" value="C:cytosol"/>
    <property type="evidence" value="ECO:0007669"/>
    <property type="project" value="TreeGrafter"/>
</dbReference>
<feature type="compositionally biased region" description="Polar residues" evidence="4">
    <location>
        <begin position="156"/>
        <end position="170"/>
    </location>
</feature>
<dbReference type="InterPro" id="IPR001680">
    <property type="entry name" value="WD40_rpt"/>
</dbReference>
<evidence type="ECO:0000313" key="8">
    <source>
        <dbReference type="Proteomes" id="UP001295423"/>
    </source>
</evidence>
<dbReference type="PANTHER" id="PTHR13743">
    <property type="entry name" value="BEIGE/BEACH-RELATED"/>
    <property type="match status" value="1"/>
</dbReference>
<dbReference type="CDD" id="cd06071">
    <property type="entry name" value="Beach"/>
    <property type="match status" value="1"/>
</dbReference>
<keyword evidence="1 3" id="KW-0853">WD repeat</keyword>
<dbReference type="SUPFAM" id="SSF50978">
    <property type="entry name" value="WD40 repeat-like"/>
    <property type="match status" value="1"/>
</dbReference>
<dbReference type="InterPro" id="IPR036322">
    <property type="entry name" value="WD40_repeat_dom_sf"/>
</dbReference>
<dbReference type="Pfam" id="PF20426">
    <property type="entry name" value="NBCH_WD40"/>
    <property type="match status" value="1"/>
</dbReference>
<dbReference type="Gene3D" id="1.10.1540.10">
    <property type="entry name" value="BEACH domain"/>
    <property type="match status" value="1"/>
</dbReference>
<dbReference type="PROSITE" id="PS50197">
    <property type="entry name" value="BEACH"/>
    <property type="match status" value="1"/>
</dbReference>
<dbReference type="SUPFAM" id="SSF50729">
    <property type="entry name" value="PH domain-like"/>
    <property type="match status" value="1"/>
</dbReference>
<reference evidence="7" key="1">
    <citation type="submission" date="2023-08" db="EMBL/GenBank/DDBJ databases">
        <authorList>
            <person name="Audoor S."/>
            <person name="Bilcke G."/>
        </authorList>
    </citation>
    <scope>NUCLEOTIDE SEQUENCE</scope>
</reference>
<evidence type="ECO:0000259" key="5">
    <source>
        <dbReference type="PROSITE" id="PS50197"/>
    </source>
</evidence>
<sequence>MKPKTSALNKATNENGEASDALHEDSEFHQVIEEGTEAVVQAAIHNEQSDSMFLASEDDDSEGSEASEPLHKNFERKNTEQYMEEASFEAAMVDANSNNKHYLRPSGDDYLSPGELVDMQSSSSLNGARGSKRNDVAHIRSRSEISTRLFKDPSFQEDSQQASNDTTPTIQSAETSNLQDNNHRGNAKDLKAFLKSNGIELSDVSNGHSEDALILHAIFRGFCSPALDLDCIESIIDMENGKSKSPVDFPTDIVIENPSAVLYQLLGLPLFDLPSYFSLSLLRILLRLLTNDTDEEYDYEVLASCPWLEDLDRSSIVGNERAAFARDRTSSVTSLKDQPLVLVKSPQRDDEGQVANRLYTIVRFRRNWDAAVSGLLYLIEEIMKSPQQKYLEGPIVRLLGILCTASVKVNELRRILALISSSESSPQLQLLLTRALRTAAAGASRSSLLAGKASPRSFFSFVSGSGIKRTIHLENSPWPFRNDFSMAVWFRAERFSHSSTLLRVCDQSENGMEISILPFEKSSSESPIATVLAVSVLQGGKVAKRVKVQKCILHARVWYHVAVRHRRSGLKGVFSLSSREQLSVILDGKLMLSEPLKFPSIPDPLKSLTVSFGQNFDGQTGSLYIFHDNVSEATFKALYETTAGTVHKRQSVPSEWDSRRGDIVKKSRALDLNMKRDDIDDIVLSQRTSGRGTATNPTVVDLEEEENTPLSKTAFNSRLFIVWDPNRIENDVALELHGGAHARIDVDNVYHWTVEGAQDIVGSIGGLQALLPACRSLLSGKAENMWESFDKKAENSISRLFSNAVLCSIIPDMILLLSSFVRDHNESAREMLRCGGIDIIEQLLQRNKMKGKGKALLPANSLVTSISVFPKLSQRLANALLELHSSCSHYVGLETKVFSRILFNSTLWFGGNEPGIWLYTALLPILSATTVKNPEKVRDCVGIKDLILCIKETIESENEPDIPRNLFLFQREFKTLDGIPTYLSKEERRRVVDVYLAMIFAILAVGTDVDGFSQFIHMISDCLEYEWGKASQEQQMMQDGGKIQRTGVRKERYIFVCKATVVLLLLLQTSPSVPGIYESFAATCGSVQDGAAWILSAVVNSFSDEIRSIGVRLLVTYVDRTSKSPDLPLALEKPIALDSDKSQKALDSRASIQGNTLSIISNVGQGLLNTNVGKGLAASVRSRLLSPTKLTARVVYKLLWHLLKSHRHRMGKSTQAGLISMVFTREEEAKQLSIDSLMENFLAADDFLGGVRIEVEWIRMVLEDSVGLDCASFRNPLGTSAILRLLRFLPGNLQDEWLVNLYKVSSQKRAALEALSSSADWQSCIFQFLSELVERISNIGMSLAAQTEGSDIEEMQIELAHQEMQVLENRLDITLELYASLLGHLLREGGEQASIAVEDAASLQRVCLNGQEVFTLILSRVYANLSTFGVVSIDRSTNAAHSQESSEGQISMLKRSARLVTDTILSNGSKGIAMPAAVGCWRSLRHITAVTVAVITRLGFGVADQLDPQNACTSTVDAVSGGLYGIRLREGPDDWVSSSDLREFYEKSDLVVSSANGNDEKGLDAARDHDLHRRICLSISEQLLSLLDVFIFPDSLDASLPASQLHGLALVRSTETRIGSSQGPLLTSLIRLSLLLLGQLEPCSVKLLQCSSRLRCFLHWIFELIREAESLEGYSAAFNKLTAPFDRMILAILLQCHRTLGRCGALLREIESAPFDKHFDSKDSQRKSHRRLLRVSLELRDILVAIVERRSEVLKASLSTEAFEAIKKSLEISPSQSSTASGKTGSSQKELLVRNLLLSDWVEGFQGVHVSEGGGIPLPEQLRQPSHVTPDNDALSAVRDLLKESEDIMTSFEKSLNICFEKYLETQRKWAETDAVRELECEGDAAMKRLSQRHSSDVSELSKATFARKVAADGRWRSIDRKTEELWDVYNHWMLAKYTDRLGRRILLVRNRQFDDHAEASYDLRMGKEREKEERDREERLRKKREQVSDLMKRNVDAFKPQNVEDLEDDDRSENENDADYGINGDENSDVQEGSPDGEKSLKPKFEEANTFDEEEVSDQPASLQGFSGDNDAWARAFIWSENETVVARFDSVMIVTLQFLVEGNLVLTTHGLYFHQIGDATNVVSKESIQSEESADRRWRLGRLTEVHGRRYMLRSQALELFFSGSHELFLNFLDGSRERDRFYAKLRNSCRVPMLFSPRSLNPRSVFRRSKLTEMWKKRKISNFEYIMALNRMAGRTFNDLAQYPVFPWILSDYSSEKIDLTDYGVYRDLSKPVGALNPNRLSQLLERYSQLEQFGFAENEKFLYGSHYSSPGVILHYMIRQEPFTSMAIDLQSGRFDCPDRLFFDFAETWKSCNTSSSDVKELIPEFFTLPEMLLNTNDFPLGTTQKGRSIGNVGLPPWAKGSAYEFVRIHRLALESEYVSKNLHHWVDLIFGYKQRGPESEKARNIFHHLSYEGSVDLDKITDEIDRQAAESHIANFGQTPSQILVNDPHPARSNPDVCWAPLINNMSTTVRLRCQTPSRQFGGKRGGCGSVAKIHVQGDMITAIYSDLKVGTFKWAPKSSTGRLKCEKLKSLPNRQVSNSRSVIKRGSAAPQTMDSSGSKLAVGNWSFAITVGGYEKEQQRRKAVMPSRLASAKDALYTDAALLIVSCGYWDHSVKVHSTDSWRLERSDTGGHRGAIRCLAMGHDGGLLVTGGEDCTCRLWVVDHPDMAVALSDGYVQTVLGQTTDGDHAISCCHVLWGHQAPIICIDLSSDLDVVVSGSLDGRICVHTLRRGEYVRSIVPLPGSAAPIDKIAVDGHGRIVAHTTEKLFVYTINGVELCSADTGERIHDMVITGEVLVTGGDRCHVFIRDLTSLRVLSSLDLSRHGPIRSITLTPDELNPIPQILFIGSDDGMISIVDREGGK</sequence>
<dbReference type="SUPFAM" id="SSF49899">
    <property type="entry name" value="Concanavalin A-like lectins/glucanases"/>
    <property type="match status" value="1"/>
</dbReference>
<dbReference type="InterPro" id="IPR011993">
    <property type="entry name" value="PH-like_dom_sf"/>
</dbReference>
<evidence type="ECO:0000313" key="7">
    <source>
        <dbReference type="EMBL" id="CAJ1930645.1"/>
    </source>
</evidence>
<feature type="region of interest" description="Disordered" evidence="4">
    <location>
        <begin position="1"/>
        <end position="27"/>
    </location>
</feature>
<feature type="repeat" description="WD" evidence="3">
    <location>
        <begin position="2675"/>
        <end position="2706"/>
    </location>
</feature>
<accession>A0AAD2CD92</accession>
<dbReference type="GO" id="GO:0019901">
    <property type="term" value="F:protein kinase binding"/>
    <property type="evidence" value="ECO:0007669"/>
    <property type="project" value="TreeGrafter"/>
</dbReference>
<dbReference type="SUPFAM" id="SSF81837">
    <property type="entry name" value="BEACH domain"/>
    <property type="match status" value="1"/>
</dbReference>
<dbReference type="InterPro" id="IPR050865">
    <property type="entry name" value="BEACH_Domain"/>
</dbReference>
<dbReference type="Proteomes" id="UP001295423">
    <property type="component" value="Unassembled WGS sequence"/>
</dbReference>
<keyword evidence="8" id="KW-1185">Reference proteome</keyword>
<dbReference type="PANTHER" id="PTHR13743:SF112">
    <property type="entry name" value="BEACH DOMAIN-CONTAINING PROTEIN"/>
    <property type="match status" value="1"/>
</dbReference>
<dbReference type="InterPro" id="IPR023362">
    <property type="entry name" value="PH-BEACH_dom"/>
</dbReference>
<dbReference type="InterPro" id="IPR000409">
    <property type="entry name" value="BEACH_dom"/>
</dbReference>
<feature type="region of interest" description="Disordered" evidence="4">
    <location>
        <begin position="113"/>
        <end position="170"/>
    </location>
</feature>
<gene>
    <name evidence="7" type="ORF">CYCCA115_LOCUS2016</name>
</gene>
<proteinExistence type="predicted"/>
<organism evidence="7 8">
    <name type="scientific">Cylindrotheca closterium</name>
    <dbReference type="NCBI Taxonomy" id="2856"/>
    <lineage>
        <taxon>Eukaryota</taxon>
        <taxon>Sar</taxon>
        <taxon>Stramenopiles</taxon>
        <taxon>Ochrophyta</taxon>
        <taxon>Bacillariophyta</taxon>
        <taxon>Bacillariophyceae</taxon>
        <taxon>Bacillariophycidae</taxon>
        <taxon>Bacillariales</taxon>
        <taxon>Bacillariaceae</taxon>
        <taxon>Cylindrotheca</taxon>
    </lineage>
</organism>
<dbReference type="GO" id="GO:0016020">
    <property type="term" value="C:membrane"/>
    <property type="evidence" value="ECO:0007669"/>
    <property type="project" value="TreeGrafter"/>
</dbReference>
<dbReference type="GO" id="GO:0008104">
    <property type="term" value="P:intracellular protein localization"/>
    <property type="evidence" value="ECO:0007669"/>
    <property type="project" value="TreeGrafter"/>
</dbReference>
<feature type="compositionally biased region" description="Polar residues" evidence="4">
    <location>
        <begin position="1"/>
        <end position="16"/>
    </location>
</feature>
<feature type="domain" description="BEACH" evidence="5">
    <location>
        <begin position="2203"/>
        <end position="2497"/>
    </location>
</feature>
<dbReference type="Pfam" id="PF02138">
    <property type="entry name" value="Beach"/>
    <property type="match status" value="1"/>
</dbReference>
<feature type="domain" description="BEACH-type PH" evidence="6">
    <location>
        <begin position="2082"/>
        <end position="2189"/>
    </location>
</feature>
<name>A0AAD2CD92_9STRA</name>
<dbReference type="InterPro" id="IPR013320">
    <property type="entry name" value="ConA-like_dom_sf"/>
</dbReference>
<evidence type="ECO:0000256" key="4">
    <source>
        <dbReference type="SAM" id="MobiDB-lite"/>
    </source>
</evidence>
<dbReference type="InterPro" id="IPR015943">
    <property type="entry name" value="WD40/YVTN_repeat-like_dom_sf"/>
</dbReference>
<dbReference type="EMBL" id="CAKOGP040000113">
    <property type="protein sequence ID" value="CAJ1930645.1"/>
    <property type="molecule type" value="Genomic_DNA"/>
</dbReference>
<dbReference type="PROSITE" id="PS50294">
    <property type="entry name" value="WD_REPEATS_REGION"/>
    <property type="match status" value="1"/>
</dbReference>
<dbReference type="InterPro" id="IPR036372">
    <property type="entry name" value="BEACH_dom_sf"/>
</dbReference>
<dbReference type="Pfam" id="PF14844">
    <property type="entry name" value="PH_BEACH"/>
    <property type="match status" value="1"/>
</dbReference>
<dbReference type="InterPro" id="IPR046851">
    <property type="entry name" value="NBCH_WD40"/>
</dbReference>
<dbReference type="PROSITE" id="PS50082">
    <property type="entry name" value="WD_REPEATS_2"/>
    <property type="match status" value="2"/>
</dbReference>
<dbReference type="SMART" id="SM01026">
    <property type="entry name" value="Beach"/>
    <property type="match status" value="1"/>
</dbReference>
<feature type="compositionally biased region" description="Acidic residues" evidence="4">
    <location>
        <begin position="2005"/>
        <end position="2019"/>
    </location>
</feature>
<feature type="repeat" description="WD" evidence="3">
    <location>
        <begin position="2742"/>
        <end position="2783"/>
    </location>
</feature>
<feature type="compositionally biased region" description="Acidic residues" evidence="4">
    <location>
        <begin position="56"/>
        <end position="65"/>
    </location>
</feature>
<evidence type="ECO:0000256" key="1">
    <source>
        <dbReference type="ARBA" id="ARBA00022574"/>
    </source>
</evidence>
<evidence type="ECO:0000259" key="6">
    <source>
        <dbReference type="PROSITE" id="PS51783"/>
    </source>
</evidence>
<feature type="region of interest" description="Disordered" evidence="4">
    <location>
        <begin position="1992"/>
        <end position="2043"/>
    </location>
</feature>
<dbReference type="SMART" id="SM00320">
    <property type="entry name" value="WD40"/>
    <property type="match status" value="3"/>
</dbReference>